<protein>
    <submittedName>
        <fullName evidence="1">Uncharacterized protein</fullName>
    </submittedName>
</protein>
<dbReference type="eggNOG" id="ENOG502ZZGF">
    <property type="taxonomic scope" value="Bacteria"/>
</dbReference>
<dbReference type="STRING" id="1218173.BALCAV_0201500"/>
<organism evidence="1 3">
    <name type="scientific">Alkalihalobacillus alcalophilus ATCC 27647 = CGMCC 1.3604</name>
    <dbReference type="NCBI Taxonomy" id="1218173"/>
    <lineage>
        <taxon>Bacteria</taxon>
        <taxon>Bacillati</taxon>
        <taxon>Bacillota</taxon>
        <taxon>Bacilli</taxon>
        <taxon>Bacillales</taxon>
        <taxon>Bacillaceae</taxon>
        <taxon>Alkalihalobacillus</taxon>
    </lineage>
</organism>
<dbReference type="EMBL" id="JALP01000259">
    <property type="protein sequence ID" value="THG89137.1"/>
    <property type="molecule type" value="Genomic_DNA"/>
</dbReference>
<dbReference type="EMBL" id="ALPT02000003">
    <property type="protein sequence ID" value="KGA98954.1"/>
    <property type="molecule type" value="Genomic_DNA"/>
</dbReference>
<reference evidence="1 3" key="1">
    <citation type="journal article" date="2014" name="Genome Announc.">
        <title>Draft Genome Sequence of Bacillus alcalophilus AV1934, a Classic Alkaliphile Isolated from Human Feces in 1934.</title>
        <authorList>
            <person name="Attie O."/>
            <person name="Jayaprakash A."/>
            <person name="Shah H."/>
            <person name="Paulsen I.T."/>
            <person name="Morino M."/>
            <person name="Takahashi Y."/>
            <person name="Narumi I."/>
            <person name="Sachidanandam R."/>
            <person name="Satoh K."/>
            <person name="Ito M."/>
            <person name="Krulwich T.A."/>
        </authorList>
    </citation>
    <scope>NUCLEOTIDE SEQUENCE [LARGE SCALE GENOMIC DNA]</scope>
    <source>
        <strain evidence="1 3">AV1934</strain>
    </source>
</reference>
<accession>A0A094WMH4</accession>
<dbReference type="Proteomes" id="UP000002754">
    <property type="component" value="Unassembled WGS sequence"/>
</dbReference>
<gene>
    <name evidence="2" type="ORF">AJ85_19400</name>
    <name evidence="1" type="ORF">BALCAV_0201500</name>
</gene>
<sequence>MHQKKHSVNVIDFVRTGHQSVFVQISGYDAKLDASFTGEVKFLADRVFGDIIHYERTHLSPEGREYVERKLLSKYLNGDFS</sequence>
<evidence type="ECO:0000313" key="1">
    <source>
        <dbReference type="EMBL" id="KGA98954.1"/>
    </source>
</evidence>
<name>A0A094WMH4_ALKAL</name>
<dbReference type="RefSeq" id="WP_003323023.1">
    <property type="nucleotide sequence ID" value="NZ_ALPT02000003.1"/>
</dbReference>
<keyword evidence="3" id="KW-1185">Reference proteome</keyword>
<dbReference type="AlphaFoldDB" id="A0A094WMH4"/>
<evidence type="ECO:0000313" key="3">
    <source>
        <dbReference type="Proteomes" id="UP000002754"/>
    </source>
</evidence>
<evidence type="ECO:0000313" key="2">
    <source>
        <dbReference type="EMBL" id="THG89137.1"/>
    </source>
</evidence>
<evidence type="ECO:0000313" key="4">
    <source>
        <dbReference type="Proteomes" id="UP000297014"/>
    </source>
</evidence>
<proteinExistence type="predicted"/>
<reference evidence="2 4" key="2">
    <citation type="submission" date="2014-01" db="EMBL/GenBank/DDBJ databases">
        <title>Draft genome sequencing of Bacillus alcalophilus CGMCC 1.3604.</title>
        <authorList>
            <person name="Yang J."/>
            <person name="Diao L."/>
            <person name="Yang S."/>
        </authorList>
    </citation>
    <scope>NUCLEOTIDE SEQUENCE [LARGE SCALE GENOMIC DNA]</scope>
    <source>
        <strain evidence="2 4">CGMCC 1.3604</strain>
    </source>
</reference>
<comment type="caution">
    <text evidence="1">The sequence shown here is derived from an EMBL/GenBank/DDBJ whole genome shotgun (WGS) entry which is preliminary data.</text>
</comment>
<dbReference type="Proteomes" id="UP000297014">
    <property type="component" value="Unassembled WGS sequence"/>
</dbReference>